<evidence type="ECO:0000259" key="1">
    <source>
        <dbReference type="Pfam" id="PF01323"/>
    </source>
</evidence>
<dbReference type="Pfam" id="PF01323">
    <property type="entry name" value="DSBA"/>
    <property type="match status" value="1"/>
</dbReference>
<protein>
    <recommendedName>
        <fullName evidence="1">DSBA-like thioredoxin domain-containing protein</fullName>
    </recommendedName>
</protein>
<dbReference type="OrthoDB" id="9813770at2"/>
<gene>
    <name evidence="2" type="ORF">C8D90_101289</name>
</gene>
<dbReference type="AlphaFoldDB" id="A0A370R367"/>
<dbReference type="InterPro" id="IPR001853">
    <property type="entry name" value="DSBA-like_thioredoxin_dom"/>
</dbReference>
<name>A0A370R367_9GAMM</name>
<accession>A0A370R367</accession>
<dbReference type="EMBL" id="QRAP01000001">
    <property type="protein sequence ID" value="RDK96853.1"/>
    <property type="molecule type" value="Genomic_DNA"/>
</dbReference>
<dbReference type="GO" id="GO:0016491">
    <property type="term" value="F:oxidoreductase activity"/>
    <property type="evidence" value="ECO:0007669"/>
    <property type="project" value="InterPro"/>
</dbReference>
<proteinExistence type="predicted"/>
<keyword evidence="3" id="KW-1185">Reference proteome</keyword>
<feature type="domain" description="DSBA-like thioredoxin" evidence="1">
    <location>
        <begin position="10"/>
        <end position="196"/>
    </location>
</feature>
<dbReference type="Gene3D" id="3.40.30.10">
    <property type="entry name" value="Glutaredoxin"/>
    <property type="match status" value="1"/>
</dbReference>
<evidence type="ECO:0000313" key="3">
    <source>
        <dbReference type="Proteomes" id="UP000254848"/>
    </source>
</evidence>
<dbReference type="SUPFAM" id="SSF52833">
    <property type="entry name" value="Thioredoxin-like"/>
    <property type="match status" value="1"/>
</dbReference>
<dbReference type="CDD" id="cd03025">
    <property type="entry name" value="DsbA_FrnE_like"/>
    <property type="match status" value="1"/>
</dbReference>
<sequence length="208" mass="23106">MTQHHVIYLLDPLCGWCYGAAPRLEQLRREPGLTVSLMPTGMFAREGARSVTADWREHVWHSDQRIQALTGQPFSAAYHDKVVEQSTRFDSFAATLALIAARHDADHQWDVLHVLQRGRYVDGVDNGTSAGVVAILERAGFAQEAQEVAKPDEALLREYEEQVRRAQALMDKHRLRGVPTLLTAGGPLPAELLFGAGYAQLRAALLQD</sequence>
<dbReference type="InterPro" id="IPR036249">
    <property type="entry name" value="Thioredoxin-like_sf"/>
</dbReference>
<dbReference type="RefSeq" id="WP_115456636.1">
    <property type="nucleotide sequence ID" value="NZ_QRAP01000001.1"/>
</dbReference>
<dbReference type="Proteomes" id="UP000254848">
    <property type="component" value="Unassembled WGS sequence"/>
</dbReference>
<comment type="caution">
    <text evidence="2">The sequence shown here is derived from an EMBL/GenBank/DDBJ whole genome shotgun (WGS) entry which is preliminary data.</text>
</comment>
<reference evidence="2 3" key="1">
    <citation type="submission" date="2018-07" db="EMBL/GenBank/DDBJ databases">
        <title>Genomic Encyclopedia of Type Strains, Phase IV (KMG-IV): sequencing the most valuable type-strain genomes for metagenomic binning, comparative biology and taxonomic classification.</title>
        <authorList>
            <person name="Goeker M."/>
        </authorList>
    </citation>
    <scope>NUCLEOTIDE SEQUENCE [LARGE SCALE GENOMIC DNA]</scope>
    <source>
        <strain evidence="2 3">DSM 103736</strain>
    </source>
</reference>
<evidence type="ECO:0000313" key="2">
    <source>
        <dbReference type="EMBL" id="RDK96853.1"/>
    </source>
</evidence>
<organism evidence="2 3">
    <name type="scientific">Enterobacillus tribolii</name>
    <dbReference type="NCBI Taxonomy" id="1487935"/>
    <lineage>
        <taxon>Bacteria</taxon>
        <taxon>Pseudomonadati</taxon>
        <taxon>Pseudomonadota</taxon>
        <taxon>Gammaproteobacteria</taxon>
        <taxon>Enterobacterales</taxon>
        <taxon>Hafniaceae</taxon>
        <taxon>Enterobacillus</taxon>
    </lineage>
</organism>